<organism evidence="1">
    <name type="scientific">Hexamita inflata</name>
    <dbReference type="NCBI Taxonomy" id="28002"/>
    <lineage>
        <taxon>Eukaryota</taxon>
        <taxon>Metamonada</taxon>
        <taxon>Diplomonadida</taxon>
        <taxon>Hexamitidae</taxon>
        <taxon>Hexamitinae</taxon>
        <taxon>Hexamita</taxon>
    </lineage>
</organism>
<evidence type="ECO:0000313" key="2">
    <source>
        <dbReference type="EMBL" id="CAI9938321.1"/>
    </source>
</evidence>
<evidence type="ECO:0000313" key="3">
    <source>
        <dbReference type="EMBL" id="CAL5990624.1"/>
    </source>
</evidence>
<dbReference type="EMBL" id="CAXDID020000025">
    <property type="protein sequence ID" value="CAL5990624.1"/>
    <property type="molecule type" value="Genomic_DNA"/>
</dbReference>
<dbReference type="AlphaFoldDB" id="A0AA86PHB6"/>
<evidence type="ECO:0000313" key="1">
    <source>
        <dbReference type="EMBL" id="CAI9938317.1"/>
    </source>
</evidence>
<proteinExistence type="predicted"/>
<sequence length="203" mass="23841">MRACVPPTQIISTEQFVNAAFLVLNTNQYLEFKISSPSDLPVAIKQLTMQQANRFWVELSFHLNVDFYSQVELKPESTVASCAQNIFQSVVQNFLDDRRSQSQLWSPPIVEESKPKKYYKHKTSQNKEKKNESFKAQFMESLRQTVAELHSQNTVSESNLFQFVERIDTKLKQKFWAEMEVKMDRPKKQLLNYFIFLKATIEQ</sequence>
<evidence type="ECO:0000313" key="4">
    <source>
        <dbReference type="EMBL" id="CAL5990628.1"/>
    </source>
</evidence>
<reference evidence="1" key="1">
    <citation type="submission" date="2023-06" db="EMBL/GenBank/DDBJ databases">
        <authorList>
            <person name="Kurt Z."/>
        </authorList>
    </citation>
    <scope>NUCLEOTIDE SEQUENCE</scope>
</reference>
<keyword evidence="7" id="KW-1185">Reference proteome</keyword>
<dbReference type="EMBL" id="CATOUU010000654">
    <property type="protein sequence ID" value="CAI9938321.1"/>
    <property type="molecule type" value="Genomic_DNA"/>
</dbReference>
<dbReference type="EMBL" id="CAXDID020000048">
    <property type="protein sequence ID" value="CAL6003840.1"/>
    <property type="molecule type" value="Genomic_DNA"/>
</dbReference>
<evidence type="ECO:0000313" key="6">
    <source>
        <dbReference type="EMBL" id="CAL6003840.1"/>
    </source>
</evidence>
<dbReference type="EMBL" id="CAXDID020000048">
    <property type="protein sequence ID" value="CAL6003834.1"/>
    <property type="molecule type" value="Genomic_DNA"/>
</dbReference>
<reference evidence="3 7" key="2">
    <citation type="submission" date="2024-07" db="EMBL/GenBank/DDBJ databases">
        <authorList>
            <person name="Akdeniz Z."/>
        </authorList>
    </citation>
    <scope>NUCLEOTIDE SEQUENCE [LARGE SCALE GENOMIC DNA]</scope>
</reference>
<dbReference type="EMBL" id="CATOUU010000654">
    <property type="protein sequence ID" value="CAI9938317.1"/>
    <property type="molecule type" value="Genomic_DNA"/>
</dbReference>
<name>A0AA86PHB6_9EUKA</name>
<evidence type="ECO:0000313" key="7">
    <source>
        <dbReference type="Proteomes" id="UP001642409"/>
    </source>
</evidence>
<evidence type="ECO:0000313" key="5">
    <source>
        <dbReference type="EMBL" id="CAL6003834.1"/>
    </source>
</evidence>
<accession>A0AA86PHB6</accession>
<gene>
    <name evidence="3" type="ORF">HINF_LOCUS11456</name>
    <name evidence="4" type="ORF">HINF_LOCUS11460</name>
    <name evidence="5" type="ORF">HINF_LOCUS18590</name>
    <name evidence="6" type="ORF">HINF_LOCUS18593</name>
    <name evidence="1" type="ORF">HINF_LOCUS25962</name>
    <name evidence="2" type="ORF">HINF_LOCUS25966</name>
</gene>
<dbReference type="EMBL" id="CAXDID020000025">
    <property type="protein sequence ID" value="CAL5990628.1"/>
    <property type="molecule type" value="Genomic_DNA"/>
</dbReference>
<comment type="caution">
    <text evidence="1">The sequence shown here is derived from an EMBL/GenBank/DDBJ whole genome shotgun (WGS) entry which is preliminary data.</text>
</comment>
<protein>
    <submittedName>
        <fullName evidence="3">Hypothetical_protein</fullName>
    </submittedName>
</protein>
<dbReference type="Proteomes" id="UP001642409">
    <property type="component" value="Unassembled WGS sequence"/>
</dbReference>